<evidence type="ECO:0000256" key="9">
    <source>
        <dbReference type="RuleBase" id="RU362079"/>
    </source>
</evidence>
<dbReference type="SMART" id="SM00905">
    <property type="entry name" value="FolB"/>
    <property type="match status" value="1"/>
</dbReference>
<dbReference type="InterPro" id="IPR043133">
    <property type="entry name" value="GTP-CH-I_C/QueF"/>
</dbReference>
<protein>
    <recommendedName>
        <fullName evidence="9">Bifunctional folate synthesis protein</fullName>
    </recommendedName>
    <domain>
        <recommendedName>
            <fullName evidence="9">Dihydroneopterin aldolase</fullName>
            <shortName evidence="9">DHNA</shortName>
            <ecNumber evidence="9">4.1.2.25</ecNumber>
        </recommendedName>
        <alternativeName>
            <fullName evidence="9">7,8-dihydroneopterin aldolase</fullName>
        </alternativeName>
    </domain>
    <domain>
        <recommendedName>
            <fullName evidence="9">2-amino-4-hydroxy-6-hydroxymethyldihydropteridine pyrophosphokinase</fullName>
            <ecNumber evidence="9">2.7.6.3</ecNumber>
        </recommendedName>
        <alternativeName>
            <fullName evidence="9">6-hydroxymethyl-7,8-dihydropterin pyrophosphokinase</fullName>
            <shortName evidence="9">PPPK</shortName>
        </alternativeName>
        <alternativeName>
            <fullName evidence="9">7,8-dihydro-6-hydroxymethylpterin pyrophosphokinase</fullName>
            <shortName evidence="9">HPPK</shortName>
        </alternativeName>
    </domain>
</protein>
<evidence type="ECO:0000256" key="6">
    <source>
        <dbReference type="ARBA" id="ARBA00022777"/>
    </source>
</evidence>
<organism evidence="11 12">
    <name type="scientific">Clostridium gallinarum</name>
    <dbReference type="NCBI Taxonomy" id="2762246"/>
    <lineage>
        <taxon>Bacteria</taxon>
        <taxon>Bacillati</taxon>
        <taxon>Bacillota</taxon>
        <taxon>Clostridia</taxon>
        <taxon>Eubacteriales</taxon>
        <taxon>Clostridiaceae</taxon>
        <taxon>Clostridium</taxon>
    </lineage>
</organism>
<dbReference type="Gene3D" id="3.30.70.560">
    <property type="entry name" value="7,8-Dihydro-6-hydroxymethylpterin-pyrophosphokinase HPPK"/>
    <property type="match status" value="1"/>
</dbReference>
<dbReference type="InterPro" id="IPR006157">
    <property type="entry name" value="FolB_dom"/>
</dbReference>
<dbReference type="PROSITE" id="PS00794">
    <property type="entry name" value="HPPK"/>
    <property type="match status" value="1"/>
</dbReference>
<dbReference type="EC" id="2.7.6.3" evidence="9"/>
<name>A0ABR8Q463_9CLOT</name>
<dbReference type="Proteomes" id="UP000640335">
    <property type="component" value="Unassembled WGS sequence"/>
</dbReference>
<keyword evidence="8 9" id="KW-0289">Folate biosynthesis</keyword>
<dbReference type="CDD" id="cd00483">
    <property type="entry name" value="HPPK"/>
    <property type="match status" value="1"/>
</dbReference>
<dbReference type="CDD" id="cd00534">
    <property type="entry name" value="DHNA_DHNTPE"/>
    <property type="match status" value="1"/>
</dbReference>
<comment type="caution">
    <text evidence="11">The sequence shown here is derived from an EMBL/GenBank/DDBJ whole genome shotgun (WGS) entry which is preliminary data.</text>
</comment>
<feature type="domain" description="7,8-dihydro-6-hydroxymethylpterin-pyrophosphokinase" evidence="10">
    <location>
        <begin position="206"/>
        <end position="217"/>
    </location>
</feature>
<dbReference type="InterPro" id="IPR035907">
    <property type="entry name" value="Hppk_sf"/>
</dbReference>
<accession>A0ABR8Q463</accession>
<dbReference type="SUPFAM" id="SSF55620">
    <property type="entry name" value="Tetrahydrobiopterin biosynthesis enzymes-like"/>
    <property type="match status" value="1"/>
</dbReference>
<dbReference type="InterPro" id="IPR000550">
    <property type="entry name" value="Hppk"/>
</dbReference>
<keyword evidence="7" id="KW-0067">ATP-binding</keyword>
<keyword evidence="6" id="KW-0418">Kinase</keyword>
<dbReference type="EMBL" id="JACSQZ010000027">
    <property type="protein sequence ID" value="MBD7915215.1"/>
    <property type="molecule type" value="Genomic_DNA"/>
</dbReference>
<comment type="catalytic activity">
    <reaction evidence="9">
        <text>7,8-dihydroneopterin = 6-hydroxymethyl-7,8-dihydropterin + glycolaldehyde</text>
        <dbReference type="Rhea" id="RHEA:10540"/>
        <dbReference type="ChEBI" id="CHEBI:17001"/>
        <dbReference type="ChEBI" id="CHEBI:17071"/>
        <dbReference type="ChEBI" id="CHEBI:44841"/>
        <dbReference type="EC" id="4.1.2.25"/>
    </reaction>
</comment>
<evidence type="ECO:0000256" key="1">
    <source>
        <dbReference type="ARBA" id="ARBA00000198"/>
    </source>
</evidence>
<evidence type="ECO:0000259" key="10">
    <source>
        <dbReference type="PROSITE" id="PS00794"/>
    </source>
</evidence>
<evidence type="ECO:0000313" key="12">
    <source>
        <dbReference type="Proteomes" id="UP000640335"/>
    </source>
</evidence>
<dbReference type="NCBIfam" id="TIGR00526">
    <property type="entry name" value="folB_dom"/>
    <property type="match status" value="1"/>
</dbReference>
<evidence type="ECO:0000256" key="3">
    <source>
        <dbReference type="ARBA" id="ARBA00009640"/>
    </source>
</evidence>
<proteinExistence type="inferred from homology"/>
<dbReference type="NCBIfam" id="TIGR01498">
    <property type="entry name" value="folK"/>
    <property type="match status" value="1"/>
</dbReference>
<dbReference type="NCBIfam" id="TIGR00525">
    <property type="entry name" value="folB"/>
    <property type="match status" value="1"/>
</dbReference>
<dbReference type="EC" id="4.1.2.25" evidence="9"/>
<evidence type="ECO:0000256" key="4">
    <source>
        <dbReference type="ARBA" id="ARBA00022679"/>
    </source>
</evidence>
<evidence type="ECO:0000256" key="7">
    <source>
        <dbReference type="ARBA" id="ARBA00022840"/>
    </source>
</evidence>
<dbReference type="InterPro" id="IPR006156">
    <property type="entry name" value="Dihydroneopterin_aldolase"/>
</dbReference>
<dbReference type="Gene3D" id="3.30.1130.10">
    <property type="match status" value="1"/>
</dbReference>
<dbReference type="GO" id="GO:0003848">
    <property type="term" value="F:2-amino-4-hydroxy-6-hydroxymethyldihydropteridine diphosphokinase activity"/>
    <property type="evidence" value="ECO:0007669"/>
    <property type="project" value="UniProtKB-EC"/>
</dbReference>
<comment type="pathway">
    <text evidence="2">Cofactor biosynthesis; tetrahydrofolate biosynthesis; 2-amino-4-hydroxy-6-hydroxymethyl-7,8-dihydropteridine diphosphate from 7,8-dihydroneopterin triphosphate: step 4/4.</text>
</comment>
<reference evidence="11 12" key="1">
    <citation type="submission" date="2020-08" db="EMBL/GenBank/DDBJ databases">
        <title>A Genomic Blueprint of the Chicken Gut Microbiome.</title>
        <authorList>
            <person name="Gilroy R."/>
            <person name="Ravi A."/>
            <person name="Getino M."/>
            <person name="Pursley I."/>
            <person name="Horton D.L."/>
            <person name="Alikhan N.-F."/>
            <person name="Baker D."/>
            <person name="Gharbi K."/>
            <person name="Hall N."/>
            <person name="Watson M."/>
            <person name="Adriaenssens E.M."/>
            <person name="Foster-Nyarko E."/>
            <person name="Jarju S."/>
            <person name="Secka A."/>
            <person name="Antonio M."/>
            <person name="Oren A."/>
            <person name="Chaudhuri R."/>
            <person name="La Ragione R.M."/>
            <person name="Hildebrand F."/>
            <person name="Pallen M.J."/>
        </authorList>
    </citation>
    <scope>NUCLEOTIDE SEQUENCE [LARGE SCALE GENOMIC DNA]</scope>
    <source>
        <strain evidence="11 12">Sa3CUN1</strain>
    </source>
</reference>
<keyword evidence="12" id="KW-1185">Reference proteome</keyword>
<evidence type="ECO:0000313" key="11">
    <source>
        <dbReference type="EMBL" id="MBD7915215.1"/>
    </source>
</evidence>
<gene>
    <name evidence="11" type="primary">folK</name>
    <name evidence="11" type="ORF">H9660_08655</name>
</gene>
<dbReference type="PANTHER" id="PTHR43071">
    <property type="entry name" value="2-AMINO-4-HYDROXY-6-HYDROXYMETHYLDIHYDROPTERIDINE PYROPHOSPHOKINASE"/>
    <property type="match status" value="1"/>
</dbReference>
<sequence length="272" mass="32032">MDKLYLKDVEIFANHGVFQEEKNLGQKFILSLELDVDLREAAVTGDLSKSIHYGELCHNIEREFQKESYDLIETATEKIAEYVLYNYNLVKGVKVLLKKPWAPIGRHLDSAAVEVYRKWHKVYISIGSNIGDKEENINQAIDKLKEFREIKVLKISSIIETEPWGYEEQDTFKNAAIEIETFLNPKELMTILLNIEKEMKRERIIKWGPRIIDLDIIFFDDYISSDEYVTIPHPRMEEREFVLEPLNEIAPNFIHPLNNKRVFKMLEEIKNK</sequence>
<evidence type="ECO:0000256" key="5">
    <source>
        <dbReference type="ARBA" id="ARBA00022741"/>
    </source>
</evidence>
<dbReference type="SUPFAM" id="SSF55083">
    <property type="entry name" value="6-hydroxymethyl-7,8-dihydropterin pyrophosphokinase, HPPK"/>
    <property type="match status" value="1"/>
</dbReference>
<evidence type="ECO:0000256" key="2">
    <source>
        <dbReference type="ARBA" id="ARBA00005051"/>
    </source>
</evidence>
<comment type="similarity">
    <text evidence="3">In the N-terminal section; belongs to the DHNA family.</text>
</comment>
<dbReference type="Pfam" id="PF01288">
    <property type="entry name" value="HPPK"/>
    <property type="match status" value="1"/>
</dbReference>
<dbReference type="RefSeq" id="WP_191749978.1">
    <property type="nucleotide sequence ID" value="NZ_JACSQZ010000027.1"/>
</dbReference>
<evidence type="ECO:0000256" key="8">
    <source>
        <dbReference type="ARBA" id="ARBA00022909"/>
    </source>
</evidence>
<comment type="similarity">
    <text evidence="9">Belongs to the DHNA family.</text>
</comment>
<keyword evidence="9" id="KW-0456">Lyase</keyword>
<comment type="pathway">
    <text evidence="9">Cofactor biosynthesis; tetrahydrofolate biosynthesis; 2-amino-4-hydroxy-6-hydroxymethyl-7,8-dihydropteridine diphosphate from 7,8-dihydroneopterin triphosphate: step 3/4.</text>
</comment>
<comment type="function">
    <text evidence="9">Catalyzes the conversion of 7,8-dihydroneopterin to 6-hydroxymethyl-7,8-dihydropterin.</text>
</comment>
<keyword evidence="4 11" id="KW-0808">Transferase</keyword>
<keyword evidence="5" id="KW-0547">Nucleotide-binding</keyword>
<dbReference type="Pfam" id="PF02152">
    <property type="entry name" value="FolB"/>
    <property type="match status" value="1"/>
</dbReference>
<comment type="catalytic activity">
    <reaction evidence="1">
        <text>6-hydroxymethyl-7,8-dihydropterin + ATP = (7,8-dihydropterin-6-yl)methyl diphosphate + AMP + H(+)</text>
        <dbReference type="Rhea" id="RHEA:11412"/>
        <dbReference type="ChEBI" id="CHEBI:15378"/>
        <dbReference type="ChEBI" id="CHEBI:30616"/>
        <dbReference type="ChEBI" id="CHEBI:44841"/>
        <dbReference type="ChEBI" id="CHEBI:72950"/>
        <dbReference type="ChEBI" id="CHEBI:456215"/>
        <dbReference type="EC" id="2.7.6.3"/>
    </reaction>
</comment>
<dbReference type="PANTHER" id="PTHR43071:SF1">
    <property type="entry name" value="2-AMINO-4-HYDROXY-6-HYDROXYMETHYLDIHYDROPTERIDINE PYROPHOSPHOKINASE"/>
    <property type="match status" value="1"/>
</dbReference>